<dbReference type="InterPro" id="IPR036865">
    <property type="entry name" value="CRAL-TRIO_dom_sf"/>
</dbReference>
<dbReference type="Pfam" id="PF13716">
    <property type="entry name" value="CRAL_TRIO_2"/>
    <property type="match status" value="1"/>
</dbReference>
<evidence type="ECO:0000259" key="1">
    <source>
        <dbReference type="Pfam" id="PF13716"/>
    </source>
</evidence>
<dbReference type="AlphaFoldDB" id="A0A7S2GCD6"/>
<accession>A0A7S2GCD6</accession>
<feature type="domain" description="CRAL-TRIO" evidence="1">
    <location>
        <begin position="6"/>
        <end position="118"/>
    </location>
</feature>
<dbReference type="Gene3D" id="3.40.525.10">
    <property type="entry name" value="CRAL-TRIO lipid binding domain"/>
    <property type="match status" value="1"/>
</dbReference>
<proteinExistence type="predicted"/>
<dbReference type="InterPro" id="IPR001251">
    <property type="entry name" value="CRAL-TRIO_dom"/>
</dbReference>
<gene>
    <name evidence="2" type="ORF">AAND1436_LOCUS22828</name>
</gene>
<name>A0A7S2GCD6_9DINO</name>
<protein>
    <recommendedName>
        <fullName evidence="1">CRAL-TRIO domain-containing protein</fullName>
    </recommendedName>
</protein>
<sequence>MGVRDERTLPLFVKELELLRGEPFVLLYVNSNVPALDSSKLEVLQEMLMVIGAKYRDSLQQLLVLHPGLWFRAAFVLGRAVNDVMASVWHDTVYLEGLQDLMPFMQVDRLDLPSYVHYCDVNGG</sequence>
<evidence type="ECO:0000313" key="2">
    <source>
        <dbReference type="EMBL" id="CAD9445105.1"/>
    </source>
</evidence>
<dbReference type="EMBL" id="HBGQ01046809">
    <property type="protein sequence ID" value="CAD9445105.1"/>
    <property type="molecule type" value="Transcribed_RNA"/>
</dbReference>
<organism evidence="2">
    <name type="scientific">Alexandrium andersonii</name>
    <dbReference type="NCBI Taxonomy" id="327968"/>
    <lineage>
        <taxon>Eukaryota</taxon>
        <taxon>Sar</taxon>
        <taxon>Alveolata</taxon>
        <taxon>Dinophyceae</taxon>
        <taxon>Gonyaulacales</taxon>
        <taxon>Pyrocystaceae</taxon>
        <taxon>Alexandrium</taxon>
    </lineage>
</organism>
<reference evidence="2" key="1">
    <citation type="submission" date="2021-01" db="EMBL/GenBank/DDBJ databases">
        <authorList>
            <person name="Corre E."/>
            <person name="Pelletier E."/>
            <person name="Niang G."/>
            <person name="Scheremetjew M."/>
            <person name="Finn R."/>
            <person name="Kale V."/>
            <person name="Holt S."/>
            <person name="Cochrane G."/>
            <person name="Meng A."/>
            <person name="Brown T."/>
            <person name="Cohen L."/>
        </authorList>
    </citation>
    <scope>NUCLEOTIDE SEQUENCE</scope>
    <source>
        <strain evidence="2">CCMP2222</strain>
    </source>
</reference>